<feature type="region of interest" description="Disordered" evidence="1">
    <location>
        <begin position="505"/>
        <end position="525"/>
    </location>
</feature>
<dbReference type="Proteomes" id="UP000267164">
    <property type="component" value="Chromosome"/>
</dbReference>
<proteinExistence type="predicted"/>
<evidence type="ECO:0000259" key="4">
    <source>
        <dbReference type="Pfam" id="PF18157"/>
    </source>
</evidence>
<accession>A0A386ZM49</accession>
<evidence type="ECO:0000313" key="6">
    <source>
        <dbReference type="Proteomes" id="UP000267164"/>
    </source>
</evidence>
<reference evidence="5 6" key="1">
    <citation type="submission" date="2018-09" db="EMBL/GenBank/DDBJ databases">
        <title>Nocardia yunnanensis sp. nov., an actinomycete isolated from a soil sample.</title>
        <authorList>
            <person name="Zhang J."/>
        </authorList>
    </citation>
    <scope>NUCLEOTIDE SEQUENCE [LARGE SCALE GENOMIC DNA]</scope>
    <source>
        <strain evidence="5 6">CFHS0054</strain>
    </source>
</reference>
<evidence type="ECO:0000313" key="5">
    <source>
        <dbReference type="EMBL" id="AYF78526.1"/>
    </source>
</evidence>
<feature type="compositionally biased region" description="Basic and acidic residues" evidence="1">
    <location>
        <begin position="509"/>
        <end position="525"/>
    </location>
</feature>
<dbReference type="Pfam" id="PF18157">
    <property type="entry name" value="MID_pPIWI_RE"/>
    <property type="match status" value="1"/>
</dbReference>
<dbReference type="InterPro" id="IPR025085">
    <property type="entry name" value="pPIWI_RE_X"/>
</dbReference>
<feature type="domain" description="pPIWI-RE RNaseH" evidence="2">
    <location>
        <begin position="632"/>
        <end position="901"/>
    </location>
</feature>
<dbReference type="OrthoDB" id="3199411at2"/>
<dbReference type="Pfam" id="PF13032">
    <property type="entry name" value="RNaseH_pPIWI_RE"/>
    <property type="match status" value="1"/>
</dbReference>
<evidence type="ECO:0000259" key="2">
    <source>
        <dbReference type="Pfam" id="PF13032"/>
    </source>
</evidence>
<dbReference type="KEGG" id="nyu:D7D52_37150"/>
<gene>
    <name evidence="5" type="ORF">D7D52_37150</name>
</gene>
<dbReference type="Pfam" id="PF13111">
    <property type="entry name" value="pPIWI_RE_X"/>
    <property type="match status" value="1"/>
</dbReference>
<name>A0A386ZM49_9NOCA</name>
<feature type="region of interest" description="Disordered" evidence="1">
    <location>
        <begin position="900"/>
        <end position="934"/>
    </location>
</feature>
<dbReference type="RefSeq" id="WP_120743609.1">
    <property type="nucleotide sequence ID" value="NZ_CP032568.1"/>
</dbReference>
<organism evidence="5 6">
    <name type="scientific">Nocardia yunnanensis</name>
    <dbReference type="NCBI Taxonomy" id="2382165"/>
    <lineage>
        <taxon>Bacteria</taxon>
        <taxon>Bacillati</taxon>
        <taxon>Actinomycetota</taxon>
        <taxon>Actinomycetes</taxon>
        <taxon>Mycobacteriales</taxon>
        <taxon>Nocardiaceae</taxon>
        <taxon>Nocardia</taxon>
    </lineage>
</organism>
<dbReference type="InterPro" id="IPR040496">
    <property type="entry name" value="MID_pPIWI_RE"/>
</dbReference>
<keyword evidence="6" id="KW-1185">Reference proteome</keyword>
<dbReference type="AlphaFoldDB" id="A0A386ZM49"/>
<feature type="domain" description="pPIWI-RE module N-terminal" evidence="3">
    <location>
        <begin position="11"/>
        <end position="416"/>
    </location>
</feature>
<evidence type="ECO:0000256" key="1">
    <source>
        <dbReference type="SAM" id="MobiDB-lite"/>
    </source>
</evidence>
<feature type="compositionally biased region" description="Basic and acidic residues" evidence="1">
    <location>
        <begin position="410"/>
        <end position="420"/>
    </location>
</feature>
<dbReference type="InterPro" id="IPR024996">
    <property type="entry name" value="RNaseH_pPIWI_RE"/>
</dbReference>
<protein>
    <submittedName>
        <fullName evidence="5">DUF3893 domain-containing protein</fullName>
    </submittedName>
</protein>
<feature type="region of interest" description="Disordered" evidence="1">
    <location>
        <begin position="387"/>
        <end position="428"/>
    </location>
</feature>
<feature type="domain" description="Prokaryotic pPIWI-RE MID" evidence="4">
    <location>
        <begin position="486"/>
        <end position="619"/>
    </location>
</feature>
<evidence type="ECO:0000259" key="3">
    <source>
        <dbReference type="Pfam" id="PF13111"/>
    </source>
</evidence>
<dbReference type="EMBL" id="CP032568">
    <property type="protein sequence ID" value="AYF78526.1"/>
    <property type="molecule type" value="Genomic_DNA"/>
</dbReference>
<sequence>MVTYSNLGTAAFIPRPGLEDLSQPYYTLAFPAEWRDPVLDLYRLSRPERSRDRIKQVPIRRLNAVLKTLVPDIIAVGADASFDETLPWLYAREQPSEALMRRFVRAWLRDLNPSEEGFRQFTKTARDLDLDKLQWQQRQVDLLEHTLSVGGTRVPSDHLYRVLPSLLADKIEALPPYFHCGEEMTFKRVAIDAIGGGAELISWPPRTHTPKGKKTDGNQPKTWYYSGYIRLVLRTVPFSSIPRVHVSCGIRRWVSTPNPFTRGRAISAYLLASDPLIEEAPQPQQRFAVARLEWNSQTQSMKWVHGGPEGMLSGLSAVDNLPAPDVFVKEPDRWIQGRDGVQAALVHHAMMGYHGVGVGLMPNERRRLIEWVSQAMEPDFVLAPPLNRSAIKKDNPARQLKKKPPVPTKKGTDQEIEEARQQGAQVEAQNATIRREAVADAVAGTLSVVLLHQNDERVIDRLLAAVEDSLGLSGFCVSRGPSDWTWSTPKLSVTVHAEPLGALGAPLEYDGKQPRKGKQHEQVIDGRRKEAARRIREIAATTGTPTQLAIIVLDDKDKFKQRTTDPKFALRIGCADAGVVTQFIRPIDDSDKDDDIDHRARASWDDALRQAGMRFVPQHSLGAVVPEDLNQVAFWLVKRRVDDTNTSAQFTPIAVLIRPKQPCIMARSSEMNDWVPYPQLLTSLTGLVRPDALKTAAEQQRVTAEFIQKTLYRLRPYPTLILTHAQNTRNRWPWLQNPGMVRDSIRLGDGPLQHLTLHGRHLRIARIATSSRDETPQCWALDGDTPGGHSKGLWVANDADENTRVFYSTSGKTSTQTSITIDDSKLTPHIGKDGKPRIRPADNAWNPTMLELTMIGFDDRDSAEQWAMYLHQQRSADDYRDELGLPLALHVAQLADQYALPYDYPGETDADEPEPGGTDGTDDDRTGQLTFDFA</sequence>